<evidence type="ECO:0000313" key="3">
    <source>
        <dbReference type="Proteomes" id="UP001222325"/>
    </source>
</evidence>
<sequence length="318" mass="33439">MLEDDLEELWGTLEGWRTTRIFCGLGLDGATHSSRSSGSSLSKDLINTHDSVPVRRVWDTANVAPASPSPAPALSRSSCLPSFSAFSLSPAVFRLPFIEADATADLEPPALPLLRALSRSYTSPPAALALLKIFGATPRLVELTLDDAEVSGFGSSSVAALIARVLPTRPGATAPFPALARLTLRGALYLPTMAARDAEFIIGGVRVCVVRPAYAYADDDADADADSMYADDSFSDSDEGSVSEAGSEMGVEAEMGVKEDDAEDGSTNSGDAEAHNAYACAWSKRSAASWVFAEAAAFRRGGVLNDPLFDARWAGVVV</sequence>
<comment type="caution">
    <text evidence="2">The sequence shown here is derived from an EMBL/GenBank/DDBJ whole genome shotgun (WGS) entry which is preliminary data.</text>
</comment>
<keyword evidence="3" id="KW-1185">Reference proteome</keyword>
<dbReference type="AlphaFoldDB" id="A0AAD6U1R3"/>
<evidence type="ECO:0000256" key="1">
    <source>
        <dbReference type="SAM" id="MobiDB-lite"/>
    </source>
</evidence>
<accession>A0AAD6U1R3</accession>
<proteinExistence type="predicted"/>
<feature type="region of interest" description="Disordered" evidence="1">
    <location>
        <begin position="227"/>
        <end position="250"/>
    </location>
</feature>
<protein>
    <submittedName>
        <fullName evidence="2">Uncharacterized protein</fullName>
    </submittedName>
</protein>
<evidence type="ECO:0000313" key="2">
    <source>
        <dbReference type="EMBL" id="KAJ7082912.1"/>
    </source>
</evidence>
<name>A0AAD6U1R3_9AGAR</name>
<reference evidence="2" key="1">
    <citation type="submission" date="2023-03" db="EMBL/GenBank/DDBJ databases">
        <title>Massive genome expansion in bonnet fungi (Mycena s.s.) driven by repeated elements and novel gene families across ecological guilds.</title>
        <authorList>
            <consortium name="Lawrence Berkeley National Laboratory"/>
            <person name="Harder C.B."/>
            <person name="Miyauchi S."/>
            <person name="Viragh M."/>
            <person name="Kuo A."/>
            <person name="Thoen E."/>
            <person name="Andreopoulos B."/>
            <person name="Lu D."/>
            <person name="Skrede I."/>
            <person name="Drula E."/>
            <person name="Henrissat B."/>
            <person name="Morin E."/>
            <person name="Kohler A."/>
            <person name="Barry K."/>
            <person name="LaButti K."/>
            <person name="Morin E."/>
            <person name="Salamov A."/>
            <person name="Lipzen A."/>
            <person name="Mereny Z."/>
            <person name="Hegedus B."/>
            <person name="Baldrian P."/>
            <person name="Stursova M."/>
            <person name="Weitz H."/>
            <person name="Taylor A."/>
            <person name="Grigoriev I.V."/>
            <person name="Nagy L.G."/>
            <person name="Martin F."/>
            <person name="Kauserud H."/>
        </authorList>
    </citation>
    <scope>NUCLEOTIDE SEQUENCE</scope>
    <source>
        <strain evidence="2">CBHHK173m</strain>
    </source>
</reference>
<dbReference type="Proteomes" id="UP001222325">
    <property type="component" value="Unassembled WGS sequence"/>
</dbReference>
<dbReference type="EMBL" id="JARJCN010000043">
    <property type="protein sequence ID" value="KAJ7082912.1"/>
    <property type="molecule type" value="Genomic_DNA"/>
</dbReference>
<gene>
    <name evidence="2" type="ORF">B0H15DRAFT_932558</name>
</gene>
<organism evidence="2 3">
    <name type="scientific">Mycena belliarum</name>
    <dbReference type="NCBI Taxonomy" id="1033014"/>
    <lineage>
        <taxon>Eukaryota</taxon>
        <taxon>Fungi</taxon>
        <taxon>Dikarya</taxon>
        <taxon>Basidiomycota</taxon>
        <taxon>Agaricomycotina</taxon>
        <taxon>Agaricomycetes</taxon>
        <taxon>Agaricomycetidae</taxon>
        <taxon>Agaricales</taxon>
        <taxon>Marasmiineae</taxon>
        <taxon>Mycenaceae</taxon>
        <taxon>Mycena</taxon>
    </lineage>
</organism>